<sequence length="196" mass="20982">MTRARGIFWGAVVACFLIGAGIGYVSSQASQHPENHQDALYLLANHTALTWICALVAALLFCAAVAVVSLTRLVGRHGTGCLPLFGAGLLILLAAVAVVFAWFSTDRRYVVAHCGEGDTSWIAVEERPANPWTEAPRWWVLTGGPSWFTYTGDQVDGPTYGDSDLARGDYEVTCAPDGTGTLTFGDHSVPIPYPSH</sequence>
<feature type="transmembrane region" description="Helical" evidence="1">
    <location>
        <begin position="47"/>
        <end position="70"/>
    </location>
</feature>
<reference evidence="2 3" key="1">
    <citation type="submission" date="2019-01" db="EMBL/GenBank/DDBJ databases">
        <title>Genome sequencing of strain FW10M-9.</title>
        <authorList>
            <person name="Heo J."/>
            <person name="Kim S.-J."/>
            <person name="Kim J.-S."/>
            <person name="Hong S.-B."/>
            <person name="Kwon S.-W."/>
        </authorList>
    </citation>
    <scope>NUCLEOTIDE SEQUENCE [LARGE SCALE GENOMIC DNA]</scope>
    <source>
        <strain evidence="2 3">FW10M-9</strain>
    </source>
</reference>
<accession>A0A4P6F2S2</accession>
<evidence type="ECO:0000313" key="3">
    <source>
        <dbReference type="Proteomes" id="UP000292118"/>
    </source>
</evidence>
<organism evidence="2 3">
    <name type="scientific">Xylanimonas protaetiae</name>
    <dbReference type="NCBI Taxonomy" id="2509457"/>
    <lineage>
        <taxon>Bacteria</taxon>
        <taxon>Bacillati</taxon>
        <taxon>Actinomycetota</taxon>
        <taxon>Actinomycetes</taxon>
        <taxon>Micrococcales</taxon>
        <taxon>Promicromonosporaceae</taxon>
        <taxon>Xylanimonas</taxon>
    </lineage>
</organism>
<dbReference type="Proteomes" id="UP000292118">
    <property type="component" value="Chromosome"/>
</dbReference>
<dbReference type="AlphaFoldDB" id="A0A4P6F2S2"/>
<dbReference type="RefSeq" id="WP_129186875.1">
    <property type="nucleotide sequence ID" value="NZ_CP035493.1"/>
</dbReference>
<evidence type="ECO:0000313" key="2">
    <source>
        <dbReference type="EMBL" id="QAY69475.1"/>
    </source>
</evidence>
<proteinExistence type="predicted"/>
<keyword evidence="3" id="KW-1185">Reference proteome</keyword>
<evidence type="ECO:0000256" key="1">
    <source>
        <dbReference type="SAM" id="Phobius"/>
    </source>
</evidence>
<feature type="transmembrane region" description="Helical" evidence="1">
    <location>
        <begin position="7"/>
        <end position="27"/>
    </location>
</feature>
<gene>
    <name evidence="2" type="ORF">ET471_05005</name>
</gene>
<dbReference type="EMBL" id="CP035493">
    <property type="protein sequence ID" value="QAY69475.1"/>
    <property type="molecule type" value="Genomic_DNA"/>
</dbReference>
<keyword evidence="1" id="KW-0472">Membrane</keyword>
<feature type="transmembrane region" description="Helical" evidence="1">
    <location>
        <begin position="82"/>
        <end position="103"/>
    </location>
</feature>
<protein>
    <submittedName>
        <fullName evidence="2">Uncharacterized protein</fullName>
    </submittedName>
</protein>
<name>A0A4P6F2S2_9MICO</name>
<dbReference type="KEGG" id="xya:ET471_05005"/>
<keyword evidence="1" id="KW-1133">Transmembrane helix</keyword>
<keyword evidence="1" id="KW-0812">Transmembrane</keyword>